<evidence type="ECO:0000256" key="1">
    <source>
        <dbReference type="ARBA" id="ARBA00007447"/>
    </source>
</evidence>
<evidence type="ECO:0000313" key="6">
    <source>
        <dbReference type="Proteomes" id="UP000095284"/>
    </source>
</evidence>
<evidence type="ECO:0000313" key="5">
    <source>
        <dbReference type="EMBL" id="CAG9122449.1"/>
    </source>
</evidence>
<dbReference type="InterPro" id="IPR034164">
    <property type="entry name" value="Pepsin-like_dom"/>
</dbReference>
<evidence type="ECO:0000313" key="7">
    <source>
        <dbReference type="Proteomes" id="UP000659654"/>
    </source>
</evidence>
<dbReference type="EMBL" id="CAJFCV020000005">
    <property type="protein sequence ID" value="CAG9122449.1"/>
    <property type="molecule type" value="Genomic_DNA"/>
</dbReference>
<keyword evidence="7" id="KW-1185">Reference proteome</keyword>
<dbReference type="GO" id="GO:0004190">
    <property type="term" value="F:aspartic-type endopeptidase activity"/>
    <property type="evidence" value="ECO:0007669"/>
    <property type="project" value="InterPro"/>
</dbReference>
<comment type="similarity">
    <text evidence="1">Belongs to the peptidase A1 family.</text>
</comment>
<dbReference type="EMBL" id="CAJFDI010000005">
    <property type="protein sequence ID" value="CAD5231306.1"/>
    <property type="molecule type" value="Genomic_DNA"/>
</dbReference>
<feature type="signal peptide" evidence="2">
    <location>
        <begin position="1"/>
        <end position="15"/>
    </location>
</feature>
<evidence type="ECO:0000256" key="2">
    <source>
        <dbReference type="SAM" id="SignalP"/>
    </source>
</evidence>
<reference evidence="5" key="2">
    <citation type="submission" date="2020-08" db="EMBL/GenBank/DDBJ databases">
        <authorList>
            <person name="Kikuchi T."/>
        </authorList>
    </citation>
    <scope>NUCLEOTIDE SEQUENCE</scope>
    <source>
        <strain evidence="4">Ka4C1</strain>
    </source>
</reference>
<evidence type="ECO:0000313" key="8">
    <source>
        <dbReference type="WBParaSite" id="BXY_0402900.1"/>
    </source>
</evidence>
<dbReference type="Proteomes" id="UP000095284">
    <property type="component" value="Unplaced"/>
</dbReference>
<accession>A0A1I7RTH4</accession>
<dbReference type="SMR" id="A0A1I7RTH4"/>
<dbReference type="WBParaSite" id="BXY_0402900.1">
    <property type="protein sequence ID" value="BXY_0402900.1"/>
    <property type="gene ID" value="BXY_0402900"/>
</dbReference>
<reference evidence="8" key="1">
    <citation type="submission" date="2016-11" db="UniProtKB">
        <authorList>
            <consortium name="WormBaseParasite"/>
        </authorList>
    </citation>
    <scope>IDENTIFICATION</scope>
</reference>
<dbReference type="Proteomes" id="UP000582659">
    <property type="component" value="Unassembled WGS sequence"/>
</dbReference>
<gene>
    <name evidence="4" type="ORF">BXYJ_LOCUS11415</name>
</gene>
<dbReference type="InterPro" id="IPR033121">
    <property type="entry name" value="PEPTIDASE_A1"/>
</dbReference>
<dbReference type="OrthoDB" id="5801727at2759"/>
<dbReference type="PANTHER" id="PTHR47966:SF51">
    <property type="entry name" value="BETA-SITE APP-CLEAVING ENZYME, ISOFORM A-RELATED"/>
    <property type="match status" value="1"/>
</dbReference>
<dbReference type="InterPro" id="IPR001461">
    <property type="entry name" value="Aspartic_peptidase_A1"/>
</dbReference>
<dbReference type="AlphaFoldDB" id="A0A1I7RTH4"/>
<dbReference type="PANTHER" id="PTHR47966">
    <property type="entry name" value="BETA-SITE APP-CLEAVING ENZYME, ISOFORM A-RELATED"/>
    <property type="match status" value="1"/>
</dbReference>
<dbReference type="Proteomes" id="UP000659654">
    <property type="component" value="Unassembled WGS sequence"/>
</dbReference>
<proteinExistence type="inferred from homology"/>
<evidence type="ECO:0000313" key="4">
    <source>
        <dbReference type="EMBL" id="CAD5231306.1"/>
    </source>
</evidence>
<feature type="domain" description="Peptidase A1" evidence="3">
    <location>
        <begin position="34"/>
        <end position="316"/>
    </location>
</feature>
<keyword evidence="2" id="KW-0732">Signal</keyword>
<dbReference type="CDD" id="cd05471">
    <property type="entry name" value="pepsin_like"/>
    <property type="match status" value="1"/>
</dbReference>
<dbReference type="Gene3D" id="2.40.70.10">
    <property type="entry name" value="Acid Proteases"/>
    <property type="match status" value="2"/>
</dbReference>
<organism evidence="6 8">
    <name type="scientific">Bursaphelenchus xylophilus</name>
    <name type="common">Pinewood nematode worm</name>
    <name type="synonym">Aphelenchoides xylophilus</name>
    <dbReference type="NCBI Taxonomy" id="6326"/>
    <lineage>
        <taxon>Eukaryota</taxon>
        <taxon>Metazoa</taxon>
        <taxon>Ecdysozoa</taxon>
        <taxon>Nematoda</taxon>
        <taxon>Chromadorea</taxon>
        <taxon>Rhabditida</taxon>
        <taxon>Tylenchina</taxon>
        <taxon>Tylenchomorpha</taxon>
        <taxon>Aphelenchoidea</taxon>
        <taxon>Aphelenchoididae</taxon>
        <taxon>Bursaphelenchus</taxon>
    </lineage>
</organism>
<dbReference type="SUPFAM" id="SSF50630">
    <property type="entry name" value="Acid proteases"/>
    <property type="match status" value="1"/>
</dbReference>
<dbReference type="Pfam" id="PF00026">
    <property type="entry name" value="Asp"/>
    <property type="match status" value="1"/>
</dbReference>
<feature type="chain" id="PRO_5035359366" evidence="2">
    <location>
        <begin position="16"/>
        <end position="336"/>
    </location>
</feature>
<evidence type="ECO:0000259" key="3">
    <source>
        <dbReference type="Pfam" id="PF00026"/>
    </source>
</evidence>
<dbReference type="GO" id="GO:0006508">
    <property type="term" value="P:proteolysis"/>
    <property type="evidence" value="ECO:0007669"/>
    <property type="project" value="InterPro"/>
</dbReference>
<name>A0A1I7RTH4_BURXY</name>
<protein>
    <submittedName>
        <fullName evidence="4">(pine wood nematode) hypothetical protein</fullName>
    </submittedName>
    <submittedName>
        <fullName evidence="8">Peptidase A1 domain-containing protein</fullName>
    </submittedName>
</protein>
<dbReference type="InterPro" id="IPR021109">
    <property type="entry name" value="Peptidase_aspartic_dom_sf"/>
</dbReference>
<sequence>MRMLILPLIVNAALADFVFRYKGAQGMLKPPWISISIGNNPEKFNVALDLNRPYSFAFDPVCQEKYKCDNRNHLYAYDPKKTGGKPTGRRLDDFKFAYPNYTGKFYQDVLNIGHVKLPAEVGDVTDGLYVATFNWDGVLGLGFDESNSSIVVPLLNALSVKQVVIQEGVNILSRHNRPFPLNSNGTFTFGKYTEDWCGQFSFYDTWNNKHWELRADVKVGNETLKNQRIAFVPGYLTLIPSTIIQKYFSKDKYDSDKDFPDISFSLKGKEYKITREDYSYSSSDNKYRVLLSSWPFGNVYDFAFGSEFLQHYCVALRADDSFGRLQIGLADNKAFY</sequence>